<dbReference type="CDD" id="cd09110">
    <property type="entry name" value="PLDc_CLS_1"/>
    <property type="match status" value="1"/>
</dbReference>
<dbReference type="SMART" id="SM00155">
    <property type="entry name" value="PLDc"/>
    <property type="match status" value="2"/>
</dbReference>
<evidence type="ECO:0000313" key="3">
    <source>
        <dbReference type="Proteomes" id="UP000391919"/>
    </source>
</evidence>
<evidence type="ECO:0000313" key="2">
    <source>
        <dbReference type="EMBL" id="GER69512.1"/>
    </source>
</evidence>
<dbReference type="AlphaFoldDB" id="A0A5J4J3D8"/>
<dbReference type="PROSITE" id="PS50035">
    <property type="entry name" value="PLD"/>
    <property type="match status" value="2"/>
</dbReference>
<comment type="caution">
    <text evidence="2">The sequence shown here is derived from an EMBL/GenBank/DDBJ whole genome shotgun (WGS) entry which is preliminary data.</text>
</comment>
<dbReference type="RefSeq" id="WP_151705856.1">
    <property type="nucleotide sequence ID" value="NZ_BKZQ01000007.1"/>
</dbReference>
<dbReference type="CDD" id="cd09112">
    <property type="entry name" value="PLDc_CLS_2"/>
    <property type="match status" value="1"/>
</dbReference>
<dbReference type="InterPro" id="IPR001736">
    <property type="entry name" value="PLipase_D/transphosphatidylase"/>
</dbReference>
<dbReference type="InterPro" id="IPR025202">
    <property type="entry name" value="PLD-like_dom"/>
</dbReference>
<name>A0A5J4J3D8_9BACI</name>
<protein>
    <submittedName>
        <fullName evidence="2">Cardiolipin synthase</fullName>
    </submittedName>
</protein>
<reference evidence="2 3" key="1">
    <citation type="submission" date="2019-09" db="EMBL/GenBank/DDBJ databases">
        <title>Draft genome sequence of Bacillus sp. JC-7.</title>
        <authorList>
            <person name="Tanaka N."/>
            <person name="Shiwa Y."/>
            <person name="Fujita N."/>
            <person name="Tanasupawat S."/>
        </authorList>
    </citation>
    <scope>NUCLEOTIDE SEQUENCE [LARGE SCALE GENOMIC DNA]</scope>
    <source>
        <strain evidence="2 3">JC-7</strain>
    </source>
</reference>
<feature type="domain" description="PLD phosphodiesterase" evidence="1">
    <location>
        <begin position="312"/>
        <end position="339"/>
    </location>
</feature>
<dbReference type="Pfam" id="PF13091">
    <property type="entry name" value="PLDc_2"/>
    <property type="match status" value="2"/>
</dbReference>
<dbReference type="GO" id="GO:0030572">
    <property type="term" value="F:phosphatidyltransferase activity"/>
    <property type="evidence" value="ECO:0007669"/>
    <property type="project" value="UniProtKB-ARBA"/>
</dbReference>
<dbReference type="GO" id="GO:0032049">
    <property type="term" value="P:cardiolipin biosynthetic process"/>
    <property type="evidence" value="ECO:0007669"/>
    <property type="project" value="UniProtKB-ARBA"/>
</dbReference>
<dbReference type="EMBL" id="BKZQ01000007">
    <property type="protein sequence ID" value="GER69512.1"/>
    <property type="molecule type" value="Genomic_DNA"/>
</dbReference>
<dbReference type="SUPFAM" id="SSF56024">
    <property type="entry name" value="Phospholipase D/nuclease"/>
    <property type="match status" value="2"/>
</dbReference>
<organism evidence="2 3">
    <name type="scientific">Weizmannia acidilactici</name>
    <dbReference type="NCBI Taxonomy" id="2607726"/>
    <lineage>
        <taxon>Bacteria</taxon>
        <taxon>Bacillati</taxon>
        <taxon>Bacillota</taxon>
        <taxon>Bacilli</taxon>
        <taxon>Bacillales</taxon>
        <taxon>Bacillaceae</taxon>
        <taxon>Heyndrickxia</taxon>
    </lineage>
</organism>
<proteinExistence type="predicted"/>
<gene>
    <name evidence="2" type="primary">cls_2</name>
    <name evidence="2" type="ORF">BpJC7_08150</name>
</gene>
<sequence>MILLLSLSAAAALVIWLITDYTLGKKHFCSICHKREYPIRAGDFTIFTSGEDLFPQYFSDIGNAKESIYVLFYIVNNDGISRDLFNLLAKKAREDIDVKVLLDWAGSRRVTKKMISQLEQAGASFAVSHRPTFPFFFFSLQQRNHRKITVIDGKIGYIGGFNVGKEYIGENPALSPWRDYHFRLTGGSIGDLQQEFILNWNEAAKEKMSAAMAVTPRAETEGLRHQIIPTEGIDLEDLLCELIDRARSSIFIGSPYFIPTAKIQKKLVRALERGVKLVVLAPGKADHMLVKEAAFRFFRELLKKGAEIYLFNPGFYHAKIVIIDEAVCDIGTANFDRRSVLLNLEINCLVYDAGFIQKMREVFMEDTRHAIPLTLEDINHPGWFSKAKEWGARAIEEFL</sequence>
<dbReference type="Gene3D" id="3.30.870.10">
    <property type="entry name" value="Endonuclease Chain A"/>
    <property type="match status" value="2"/>
</dbReference>
<keyword evidence="3" id="KW-1185">Reference proteome</keyword>
<dbReference type="Proteomes" id="UP000391919">
    <property type="component" value="Unassembled WGS sequence"/>
</dbReference>
<dbReference type="PANTHER" id="PTHR21248:SF7">
    <property type="entry name" value="MINOR CARDIOLIPIN SYNTHASE CLSB"/>
    <property type="match status" value="1"/>
</dbReference>
<accession>A0A5J4J3D8</accession>
<evidence type="ECO:0000259" key="1">
    <source>
        <dbReference type="PROSITE" id="PS50035"/>
    </source>
</evidence>
<feature type="domain" description="PLD phosphodiesterase" evidence="1">
    <location>
        <begin position="140"/>
        <end position="167"/>
    </location>
</feature>
<dbReference type="PANTHER" id="PTHR21248">
    <property type="entry name" value="CARDIOLIPIN SYNTHASE"/>
    <property type="match status" value="1"/>
</dbReference>